<dbReference type="Proteomes" id="UP000249633">
    <property type="component" value="Unassembled WGS sequence"/>
</dbReference>
<accession>A0A2W5DQ97</accession>
<evidence type="ECO:0000256" key="1">
    <source>
        <dbReference type="SAM" id="SignalP"/>
    </source>
</evidence>
<evidence type="ECO:0000313" key="3">
    <source>
        <dbReference type="EMBL" id="PZP32953.1"/>
    </source>
</evidence>
<dbReference type="EMBL" id="QFOD01000007">
    <property type="protein sequence ID" value="PZP32953.1"/>
    <property type="molecule type" value="Genomic_DNA"/>
</dbReference>
<keyword evidence="1" id="KW-0732">Signal</keyword>
<dbReference type="Pfam" id="PF25876">
    <property type="entry name" value="HH_MFP_RND"/>
    <property type="match status" value="1"/>
</dbReference>
<dbReference type="GO" id="GO:0005886">
    <property type="term" value="C:plasma membrane"/>
    <property type="evidence" value="ECO:0007669"/>
    <property type="project" value="TreeGrafter"/>
</dbReference>
<dbReference type="PROSITE" id="PS51257">
    <property type="entry name" value="PROKAR_LIPOPROTEIN"/>
    <property type="match status" value="1"/>
</dbReference>
<evidence type="ECO:0000259" key="2">
    <source>
        <dbReference type="Pfam" id="PF25876"/>
    </source>
</evidence>
<feature type="chain" id="PRO_5016034287" evidence="1">
    <location>
        <begin position="26"/>
        <end position="323"/>
    </location>
</feature>
<reference evidence="3 4" key="1">
    <citation type="submission" date="2017-08" db="EMBL/GenBank/DDBJ databases">
        <title>Infants hospitalized years apart are colonized by the same room-sourced microbial strains.</title>
        <authorList>
            <person name="Brooks B."/>
            <person name="Olm M.R."/>
            <person name="Firek B.A."/>
            <person name="Baker R."/>
            <person name="Thomas B.C."/>
            <person name="Morowitz M.J."/>
            <person name="Banfield J.F."/>
        </authorList>
    </citation>
    <scope>NUCLEOTIDE SEQUENCE [LARGE SCALE GENOMIC DNA]</scope>
    <source>
        <strain evidence="3">S2_012_000_R2_81</strain>
    </source>
</reference>
<dbReference type="Gene3D" id="2.40.30.170">
    <property type="match status" value="1"/>
</dbReference>
<evidence type="ECO:0000313" key="4">
    <source>
        <dbReference type="Proteomes" id="UP000249633"/>
    </source>
</evidence>
<feature type="signal peptide" evidence="1">
    <location>
        <begin position="1"/>
        <end position="25"/>
    </location>
</feature>
<protein>
    <submittedName>
        <fullName evidence="3">Secretion protein HlyD</fullName>
    </submittedName>
</protein>
<dbReference type="Gene3D" id="1.10.287.470">
    <property type="entry name" value="Helix hairpin bin"/>
    <property type="match status" value="2"/>
</dbReference>
<dbReference type="Gene3D" id="2.40.50.100">
    <property type="match status" value="1"/>
</dbReference>
<dbReference type="SUPFAM" id="SSF111369">
    <property type="entry name" value="HlyD-like secretion proteins"/>
    <property type="match status" value="2"/>
</dbReference>
<dbReference type="PANTHER" id="PTHR30438">
    <property type="entry name" value="36 KDA ANTIGEN-RELATED"/>
    <property type="match status" value="1"/>
</dbReference>
<sequence length="323" mass="34257">MTPMKPMPCALTTGSLMLALLVAGCGREAPPAWPGYAEAELLYIAPPVAGRLRTLGVRSGDAVSAGQPLFELEATPEQAADAEARARADSARAQAADADKGRRAAELAVTQAQLEQARAAARLAASDLARQQQLLAQGFISAARIDDARSTLAQTTARVAELEAALAVARLPAREDERSAARALAQAALSSREQTAWRLAQMRQSAPSAGRVQDVFMRPGEWVPAGQPVLALLPPDHRKARFYVPEAAVGSLSLGAAVQLHCDGCAAPIAARISYIAAGPEYTPPVIYSNAQRDKLVFLVEARPERAEDAERLHPGQPLDVRR</sequence>
<comment type="caution">
    <text evidence="3">The sequence shown here is derived from an EMBL/GenBank/DDBJ whole genome shotgun (WGS) entry which is preliminary data.</text>
</comment>
<organism evidence="3 4">
    <name type="scientific">Roseateles depolymerans</name>
    <dbReference type="NCBI Taxonomy" id="76731"/>
    <lineage>
        <taxon>Bacteria</taxon>
        <taxon>Pseudomonadati</taxon>
        <taxon>Pseudomonadota</taxon>
        <taxon>Betaproteobacteria</taxon>
        <taxon>Burkholderiales</taxon>
        <taxon>Sphaerotilaceae</taxon>
        <taxon>Roseateles</taxon>
    </lineage>
</organism>
<feature type="domain" description="Multidrug resistance protein MdtA-like alpha-helical hairpin" evidence="2">
    <location>
        <begin position="107"/>
        <end position="171"/>
    </location>
</feature>
<gene>
    <name evidence="3" type="ORF">DI603_09775</name>
</gene>
<dbReference type="AlphaFoldDB" id="A0A2W5DQ97"/>
<proteinExistence type="predicted"/>
<dbReference type="InterPro" id="IPR058624">
    <property type="entry name" value="MdtA-like_HH"/>
</dbReference>
<name>A0A2W5DQ97_9BURK</name>
<dbReference type="PANTHER" id="PTHR30438:SF2">
    <property type="entry name" value="MEMBRANE PROTEIN"/>
    <property type="match status" value="1"/>
</dbReference>